<comment type="function">
    <text evidence="8">May act as a component of the auxin efflux carrier.</text>
</comment>
<feature type="transmembrane region" description="Helical" evidence="8">
    <location>
        <begin position="225"/>
        <end position="243"/>
    </location>
</feature>
<dbReference type="NCBIfam" id="TIGR00946">
    <property type="entry name" value="2a69"/>
    <property type="match status" value="1"/>
</dbReference>
<keyword evidence="4 8" id="KW-0812">Transmembrane</keyword>
<comment type="caution">
    <text evidence="9">The sequence shown here is derived from an EMBL/GenBank/DDBJ whole genome shotgun (WGS) entry which is preliminary data.</text>
</comment>
<keyword evidence="5 8" id="KW-1133">Transmembrane helix</keyword>
<keyword evidence="6 8" id="KW-0472">Membrane</keyword>
<dbReference type="GO" id="GO:0016020">
    <property type="term" value="C:membrane"/>
    <property type="evidence" value="ECO:0007669"/>
    <property type="project" value="UniProtKB-SubCell"/>
</dbReference>
<feature type="transmembrane region" description="Helical" evidence="8">
    <location>
        <begin position="47"/>
        <end position="65"/>
    </location>
</feature>
<dbReference type="AlphaFoldDB" id="A0ABD3EHL5"/>
<dbReference type="EMBL" id="JAVIJP010000005">
    <property type="protein sequence ID" value="KAL3653912.1"/>
    <property type="molecule type" value="Genomic_DNA"/>
</dbReference>
<accession>A0ABD3EHL5</accession>
<comment type="subcellular location">
    <subcellularLocation>
        <location evidence="1 8">Membrane</location>
        <topology evidence="1 8">Multi-pass membrane protein</topology>
    </subcellularLocation>
</comment>
<feature type="transmembrane region" description="Helical" evidence="8">
    <location>
        <begin position="348"/>
        <end position="367"/>
    </location>
</feature>
<reference evidence="10" key="1">
    <citation type="journal article" date="2024" name="IScience">
        <title>Strigolactones Initiate the Formation of Haustorium-like Structures in Castilleja.</title>
        <authorList>
            <person name="Buerger M."/>
            <person name="Peterson D."/>
            <person name="Chory J."/>
        </authorList>
    </citation>
    <scope>NUCLEOTIDE SEQUENCE [LARGE SCALE GENOMIC DNA]</scope>
</reference>
<comment type="similarity">
    <text evidence="2 8">Belongs to the auxin efflux carrier (TC 2.A.69.1) family.</text>
</comment>
<feature type="transmembrane region" description="Helical" evidence="8">
    <location>
        <begin position="287"/>
        <end position="310"/>
    </location>
</feature>
<comment type="caution">
    <text evidence="8">Lacks conserved residue(s) required for the propagation of feature annotation.</text>
</comment>
<evidence type="ECO:0000256" key="8">
    <source>
        <dbReference type="RuleBase" id="RU362108"/>
    </source>
</evidence>
<evidence type="ECO:0000313" key="10">
    <source>
        <dbReference type="Proteomes" id="UP001632038"/>
    </source>
</evidence>
<dbReference type="InterPro" id="IPR014024">
    <property type="entry name" value="Auxin_eff_plant"/>
</dbReference>
<evidence type="ECO:0000256" key="1">
    <source>
        <dbReference type="ARBA" id="ARBA00004141"/>
    </source>
</evidence>
<sequence>MISWENIYKVVISMAPLYVPLGLGYASVKRWRMFNPDQCDAINRFNCYFIIPFFTFHFTAGVNPYHMNFRFLAGDVVAKAVAGVSLALWANFWKTGNFSWAITSFSLWSLNNTLVVGVPLLRAMYGPVGEDLVVQSSVIQALLWFPTLLFMLELRRSILEHSNRNSIDNIEIVVRNENDHQVENKNSTTSGADSTTAESTIVYSSPYNSVGSIMMKVGAKLARNPNCYACTLGLIWALISKRWDFEMPSILEGSVMIMAKAGSGVAMFSMGLFMALQKKVIACGVRLSLFGMILRFVGGPITMAIGAFALGLKSNTFRIAIIQAALPEAVTAFVFAQEYGLHAEVLSTAVIFGTIVSLPLLIGYYTVLDVLQV</sequence>
<evidence type="ECO:0000256" key="3">
    <source>
        <dbReference type="ARBA" id="ARBA00022448"/>
    </source>
</evidence>
<feature type="transmembrane region" description="Helical" evidence="8">
    <location>
        <begin position="137"/>
        <end position="154"/>
    </location>
</feature>
<dbReference type="PANTHER" id="PTHR31752:SF2">
    <property type="entry name" value="AUXIN EFFLUX CARRIER COMPONENT 5"/>
    <property type="match status" value="1"/>
</dbReference>
<dbReference type="GO" id="GO:0009734">
    <property type="term" value="P:auxin-activated signaling pathway"/>
    <property type="evidence" value="ECO:0007669"/>
    <property type="project" value="UniProtKB-UniRule"/>
</dbReference>
<proteinExistence type="inferred from homology"/>
<feature type="transmembrane region" description="Helical" evidence="8">
    <location>
        <begin position="71"/>
        <end position="93"/>
    </location>
</feature>
<evidence type="ECO:0000256" key="7">
    <source>
        <dbReference type="ARBA" id="ARBA00023294"/>
    </source>
</evidence>
<feature type="transmembrane region" description="Helical" evidence="8">
    <location>
        <begin position="255"/>
        <end position="275"/>
    </location>
</feature>
<dbReference type="Proteomes" id="UP001632038">
    <property type="component" value="Unassembled WGS sequence"/>
</dbReference>
<evidence type="ECO:0000256" key="2">
    <source>
        <dbReference type="ARBA" id="ARBA00009177"/>
    </source>
</evidence>
<name>A0ABD3EHL5_9LAMI</name>
<gene>
    <name evidence="9" type="ORF">CASFOL_003593</name>
</gene>
<evidence type="ECO:0000256" key="6">
    <source>
        <dbReference type="ARBA" id="ARBA00023136"/>
    </source>
</evidence>
<evidence type="ECO:0000256" key="4">
    <source>
        <dbReference type="ARBA" id="ARBA00022692"/>
    </source>
</evidence>
<feature type="transmembrane region" description="Helical" evidence="8">
    <location>
        <begin position="105"/>
        <end position="125"/>
    </location>
</feature>
<feature type="transmembrane region" description="Helical" evidence="8">
    <location>
        <begin position="6"/>
        <end position="26"/>
    </location>
</feature>
<dbReference type="InterPro" id="IPR051107">
    <property type="entry name" value="Auxin_Efflux_Carrier"/>
</dbReference>
<dbReference type="PANTHER" id="PTHR31752">
    <property type="entry name" value="AUXIN EFFLUX CARRIER COMPONENT 1B-RELATED"/>
    <property type="match status" value="1"/>
</dbReference>
<evidence type="ECO:0000313" key="9">
    <source>
        <dbReference type="EMBL" id="KAL3653912.1"/>
    </source>
</evidence>
<dbReference type="GO" id="GO:0060918">
    <property type="term" value="P:auxin transport"/>
    <property type="evidence" value="ECO:0007669"/>
    <property type="project" value="UniProtKB-ARBA"/>
</dbReference>
<dbReference type="Pfam" id="PF03547">
    <property type="entry name" value="Mem_trans"/>
    <property type="match status" value="1"/>
</dbReference>
<keyword evidence="3 8" id="KW-0813">Transport</keyword>
<keyword evidence="10" id="KW-1185">Reference proteome</keyword>
<keyword evidence="7 8" id="KW-0927">Auxin signaling pathway</keyword>
<organism evidence="9 10">
    <name type="scientific">Castilleja foliolosa</name>
    <dbReference type="NCBI Taxonomy" id="1961234"/>
    <lineage>
        <taxon>Eukaryota</taxon>
        <taxon>Viridiplantae</taxon>
        <taxon>Streptophyta</taxon>
        <taxon>Embryophyta</taxon>
        <taxon>Tracheophyta</taxon>
        <taxon>Spermatophyta</taxon>
        <taxon>Magnoliopsida</taxon>
        <taxon>eudicotyledons</taxon>
        <taxon>Gunneridae</taxon>
        <taxon>Pentapetalae</taxon>
        <taxon>asterids</taxon>
        <taxon>lamiids</taxon>
        <taxon>Lamiales</taxon>
        <taxon>Orobanchaceae</taxon>
        <taxon>Pedicularideae</taxon>
        <taxon>Castillejinae</taxon>
        <taxon>Castilleja</taxon>
    </lineage>
</organism>
<evidence type="ECO:0000256" key="5">
    <source>
        <dbReference type="ARBA" id="ARBA00022989"/>
    </source>
</evidence>
<protein>
    <recommendedName>
        <fullName evidence="8">Auxin efflux carrier component</fullName>
    </recommendedName>
</protein>
<dbReference type="InterPro" id="IPR004776">
    <property type="entry name" value="Mem_transp_PIN-like"/>
</dbReference>